<dbReference type="SUPFAM" id="SSF53474">
    <property type="entry name" value="alpha/beta-Hydrolases"/>
    <property type="match status" value="1"/>
</dbReference>
<proteinExistence type="predicted"/>
<evidence type="ECO:0000313" key="3">
    <source>
        <dbReference type="Proteomes" id="UP001595699"/>
    </source>
</evidence>
<sequence length="267" mass="29366">MSTFQSDDAVIAYDDHGTGDVLLLIHGHPFNRSMWRPQVAVLSAGWRVVTSDLRGYGESTVIPGRTTLDVLAADQARLLDHLGVDRAVIVGLSMGGQIAMDFYRQFPQRTRALVFADTFAEGETPEGKVRRNSIADRLQREGMATYADEELPKMVSQSTIAKRPDVAAHVLDMMRRSPAEGAAAALRGRAERPDYVELLGQVDVPALVVVGRDDTYTPVAVAESLHERLRESTLVVVEDTGHMPNLERPDAFNDALGAFLRQVSDRK</sequence>
<dbReference type="Pfam" id="PF00561">
    <property type="entry name" value="Abhydrolase_1"/>
    <property type="match status" value="1"/>
</dbReference>
<dbReference type="InterPro" id="IPR029058">
    <property type="entry name" value="AB_hydrolase_fold"/>
</dbReference>
<accession>A0ABV7Y417</accession>
<dbReference type="InterPro" id="IPR050266">
    <property type="entry name" value="AB_hydrolase_sf"/>
</dbReference>
<dbReference type="EMBL" id="JBHRZH010000001">
    <property type="protein sequence ID" value="MFC3759522.1"/>
    <property type="molecule type" value="Genomic_DNA"/>
</dbReference>
<name>A0ABV7Y417_9ACTN</name>
<dbReference type="PANTHER" id="PTHR43798:SF29">
    <property type="entry name" value="AB HYDROLASE-1 DOMAIN-CONTAINING PROTEIN"/>
    <property type="match status" value="1"/>
</dbReference>
<dbReference type="GO" id="GO:0016787">
    <property type="term" value="F:hydrolase activity"/>
    <property type="evidence" value="ECO:0007669"/>
    <property type="project" value="UniProtKB-KW"/>
</dbReference>
<organism evidence="2 3">
    <name type="scientific">Tenggerimyces flavus</name>
    <dbReference type="NCBI Taxonomy" id="1708749"/>
    <lineage>
        <taxon>Bacteria</taxon>
        <taxon>Bacillati</taxon>
        <taxon>Actinomycetota</taxon>
        <taxon>Actinomycetes</taxon>
        <taxon>Propionibacteriales</taxon>
        <taxon>Nocardioidaceae</taxon>
        <taxon>Tenggerimyces</taxon>
    </lineage>
</organism>
<gene>
    <name evidence="2" type="ORF">ACFOUW_01605</name>
</gene>
<protein>
    <submittedName>
        <fullName evidence="2">Alpha/beta fold hydrolase</fullName>
    </submittedName>
</protein>
<comment type="caution">
    <text evidence="2">The sequence shown here is derived from an EMBL/GenBank/DDBJ whole genome shotgun (WGS) entry which is preliminary data.</text>
</comment>
<dbReference type="PANTHER" id="PTHR43798">
    <property type="entry name" value="MONOACYLGLYCEROL LIPASE"/>
    <property type="match status" value="1"/>
</dbReference>
<dbReference type="PRINTS" id="PR00111">
    <property type="entry name" value="ABHYDROLASE"/>
</dbReference>
<dbReference type="InterPro" id="IPR000073">
    <property type="entry name" value="AB_hydrolase_1"/>
</dbReference>
<evidence type="ECO:0000259" key="1">
    <source>
        <dbReference type="Pfam" id="PF00561"/>
    </source>
</evidence>
<feature type="domain" description="AB hydrolase-1" evidence="1">
    <location>
        <begin position="21"/>
        <end position="249"/>
    </location>
</feature>
<dbReference type="Proteomes" id="UP001595699">
    <property type="component" value="Unassembled WGS sequence"/>
</dbReference>
<dbReference type="RefSeq" id="WP_307782671.1">
    <property type="nucleotide sequence ID" value="NZ_JAFBCM010000001.1"/>
</dbReference>
<keyword evidence="3" id="KW-1185">Reference proteome</keyword>
<reference evidence="3" key="1">
    <citation type="journal article" date="2019" name="Int. J. Syst. Evol. Microbiol.">
        <title>The Global Catalogue of Microorganisms (GCM) 10K type strain sequencing project: providing services to taxonomists for standard genome sequencing and annotation.</title>
        <authorList>
            <consortium name="The Broad Institute Genomics Platform"/>
            <consortium name="The Broad Institute Genome Sequencing Center for Infectious Disease"/>
            <person name="Wu L."/>
            <person name="Ma J."/>
        </authorList>
    </citation>
    <scope>NUCLEOTIDE SEQUENCE [LARGE SCALE GENOMIC DNA]</scope>
    <source>
        <strain evidence="3">CGMCC 4.7241</strain>
    </source>
</reference>
<dbReference type="Gene3D" id="3.40.50.1820">
    <property type="entry name" value="alpha/beta hydrolase"/>
    <property type="match status" value="1"/>
</dbReference>
<keyword evidence="2" id="KW-0378">Hydrolase</keyword>
<evidence type="ECO:0000313" key="2">
    <source>
        <dbReference type="EMBL" id="MFC3759522.1"/>
    </source>
</evidence>